<dbReference type="OrthoDB" id="9813056at2"/>
<evidence type="ECO:0000256" key="4">
    <source>
        <dbReference type="ARBA" id="ARBA00023163"/>
    </source>
</evidence>
<proteinExistence type="inferred from homology"/>
<dbReference type="STRING" id="364199.SAMN04489858_104197"/>
<accession>A0A1I0DLH4</accession>
<name>A0A1I0DLH4_9RHOB</name>
<keyword evidence="3 6" id="KW-0238">DNA-binding</keyword>
<dbReference type="Gene3D" id="1.10.10.10">
    <property type="entry name" value="Winged helix-like DNA-binding domain superfamily/Winged helix DNA-binding domain"/>
    <property type="match status" value="1"/>
</dbReference>
<gene>
    <name evidence="6" type="ORF">SAMN04489858_104197</name>
</gene>
<dbReference type="SUPFAM" id="SSF46785">
    <property type="entry name" value="Winged helix' DNA-binding domain"/>
    <property type="match status" value="1"/>
</dbReference>
<organism evidence="6 7">
    <name type="scientific">Paracoccus homiensis</name>
    <dbReference type="NCBI Taxonomy" id="364199"/>
    <lineage>
        <taxon>Bacteria</taxon>
        <taxon>Pseudomonadati</taxon>
        <taxon>Pseudomonadota</taxon>
        <taxon>Alphaproteobacteria</taxon>
        <taxon>Rhodobacterales</taxon>
        <taxon>Paracoccaceae</taxon>
        <taxon>Paracoccus</taxon>
    </lineage>
</organism>
<evidence type="ECO:0000256" key="3">
    <source>
        <dbReference type="ARBA" id="ARBA00023125"/>
    </source>
</evidence>
<dbReference type="PANTHER" id="PTHR30537:SF20">
    <property type="entry name" value="TRANSCRIPTIONAL REGULATORY PROTEIN"/>
    <property type="match status" value="1"/>
</dbReference>
<dbReference type="Pfam" id="PF03466">
    <property type="entry name" value="LysR_substrate"/>
    <property type="match status" value="1"/>
</dbReference>
<evidence type="ECO:0000256" key="2">
    <source>
        <dbReference type="ARBA" id="ARBA00023015"/>
    </source>
</evidence>
<dbReference type="PANTHER" id="PTHR30537">
    <property type="entry name" value="HTH-TYPE TRANSCRIPTIONAL REGULATOR"/>
    <property type="match status" value="1"/>
</dbReference>
<dbReference type="InterPro" id="IPR000847">
    <property type="entry name" value="LysR_HTH_N"/>
</dbReference>
<keyword evidence="7" id="KW-1185">Reference proteome</keyword>
<dbReference type="InterPro" id="IPR058163">
    <property type="entry name" value="LysR-type_TF_proteobact-type"/>
</dbReference>
<dbReference type="InterPro" id="IPR005119">
    <property type="entry name" value="LysR_subst-bd"/>
</dbReference>
<sequence>MHELPQTRDLAAFVAVVEDGGFAEAGRRLGVAPSTLSRTVTRLEQLLGVSLLRRSTRAIELTPEGRQLLQTAQDIVRQTESLADLAHGSRTPRGPLRVNAPVPFVLHVIAPRLADFHRQYPQVHVTLDMTDRPVDLIDSHADVAIRFGPLGNGDQLHRRLGRTPWKLCAAPDYLDRCGWPDTPADLLRLSQVRFTAPDHINSLRFRGSEAPLALTSSVEAANGEAVRSLVLGGMGIARFSDFMVADDIAQGRLVELFPDQLDAQPLAISALYLTRASGLRRLAVFLDWLGQTLA</sequence>
<dbReference type="FunFam" id="1.10.10.10:FF:000001">
    <property type="entry name" value="LysR family transcriptional regulator"/>
    <property type="match status" value="1"/>
</dbReference>
<reference evidence="6 7" key="1">
    <citation type="submission" date="2016-10" db="EMBL/GenBank/DDBJ databases">
        <authorList>
            <person name="de Groot N.N."/>
        </authorList>
    </citation>
    <scope>NUCLEOTIDE SEQUENCE [LARGE SCALE GENOMIC DNA]</scope>
    <source>
        <strain evidence="6 7">DSM 17862</strain>
    </source>
</reference>
<dbReference type="Pfam" id="PF00126">
    <property type="entry name" value="HTH_1"/>
    <property type="match status" value="1"/>
</dbReference>
<dbReference type="EMBL" id="FOHO01000004">
    <property type="protein sequence ID" value="SET33159.1"/>
    <property type="molecule type" value="Genomic_DNA"/>
</dbReference>
<keyword evidence="2" id="KW-0805">Transcription regulation</keyword>
<dbReference type="InterPro" id="IPR036390">
    <property type="entry name" value="WH_DNA-bd_sf"/>
</dbReference>
<protein>
    <submittedName>
        <fullName evidence="6">DNA-binding transcriptional regulator, LysR family</fullName>
    </submittedName>
</protein>
<dbReference type="Proteomes" id="UP000199180">
    <property type="component" value="Unassembled WGS sequence"/>
</dbReference>
<evidence type="ECO:0000259" key="5">
    <source>
        <dbReference type="PROSITE" id="PS50931"/>
    </source>
</evidence>
<feature type="domain" description="HTH lysR-type" evidence="5">
    <location>
        <begin position="5"/>
        <end position="62"/>
    </location>
</feature>
<keyword evidence="4" id="KW-0804">Transcription</keyword>
<evidence type="ECO:0000256" key="1">
    <source>
        <dbReference type="ARBA" id="ARBA00009437"/>
    </source>
</evidence>
<dbReference type="GO" id="GO:0043565">
    <property type="term" value="F:sequence-specific DNA binding"/>
    <property type="evidence" value="ECO:0007669"/>
    <property type="project" value="TreeGrafter"/>
</dbReference>
<evidence type="ECO:0000313" key="7">
    <source>
        <dbReference type="Proteomes" id="UP000199180"/>
    </source>
</evidence>
<dbReference type="AlphaFoldDB" id="A0A1I0DLH4"/>
<dbReference type="GO" id="GO:0003700">
    <property type="term" value="F:DNA-binding transcription factor activity"/>
    <property type="evidence" value="ECO:0007669"/>
    <property type="project" value="InterPro"/>
</dbReference>
<dbReference type="SUPFAM" id="SSF53850">
    <property type="entry name" value="Periplasmic binding protein-like II"/>
    <property type="match status" value="1"/>
</dbReference>
<dbReference type="GO" id="GO:0006351">
    <property type="term" value="P:DNA-templated transcription"/>
    <property type="evidence" value="ECO:0007669"/>
    <property type="project" value="TreeGrafter"/>
</dbReference>
<dbReference type="Gene3D" id="3.40.190.290">
    <property type="match status" value="1"/>
</dbReference>
<dbReference type="InterPro" id="IPR036388">
    <property type="entry name" value="WH-like_DNA-bd_sf"/>
</dbReference>
<evidence type="ECO:0000313" key="6">
    <source>
        <dbReference type="EMBL" id="SET33159.1"/>
    </source>
</evidence>
<dbReference type="PROSITE" id="PS50931">
    <property type="entry name" value="HTH_LYSR"/>
    <property type="match status" value="1"/>
</dbReference>
<dbReference type="CDD" id="cd08422">
    <property type="entry name" value="PBP2_CrgA_like"/>
    <property type="match status" value="1"/>
</dbReference>
<comment type="similarity">
    <text evidence="1">Belongs to the LysR transcriptional regulatory family.</text>
</comment>